<comment type="caution">
    <text evidence="2">The sequence shown here is derived from an EMBL/GenBank/DDBJ whole genome shotgun (WGS) entry which is preliminary data.</text>
</comment>
<gene>
    <name evidence="2" type="ORF">CRG98_031780</name>
</gene>
<reference evidence="2 3" key="1">
    <citation type="submission" date="2017-11" db="EMBL/GenBank/DDBJ databases">
        <title>De-novo sequencing of pomegranate (Punica granatum L.) genome.</title>
        <authorList>
            <person name="Akparov Z."/>
            <person name="Amiraslanov A."/>
            <person name="Hajiyeva S."/>
            <person name="Abbasov M."/>
            <person name="Kaur K."/>
            <person name="Hamwieh A."/>
            <person name="Solovyev V."/>
            <person name="Salamov A."/>
            <person name="Braich B."/>
            <person name="Kosarev P."/>
            <person name="Mahmoud A."/>
            <person name="Hajiyev E."/>
            <person name="Babayeva S."/>
            <person name="Izzatullayeva V."/>
            <person name="Mammadov A."/>
            <person name="Mammadov A."/>
            <person name="Sharifova S."/>
            <person name="Ojaghi J."/>
            <person name="Eynullazada K."/>
            <person name="Bayramov B."/>
            <person name="Abdulazimova A."/>
            <person name="Shahmuradov I."/>
        </authorList>
    </citation>
    <scope>NUCLEOTIDE SEQUENCE [LARGE SCALE GENOMIC DNA]</scope>
    <source>
        <strain evidence="3">cv. AG2017</strain>
        <tissue evidence="2">Leaf</tissue>
    </source>
</reference>
<proteinExistence type="predicted"/>
<dbReference type="Proteomes" id="UP000233551">
    <property type="component" value="Unassembled WGS sequence"/>
</dbReference>
<keyword evidence="3" id="KW-1185">Reference proteome</keyword>
<dbReference type="AlphaFoldDB" id="A0A2I0IV04"/>
<evidence type="ECO:0000313" key="3">
    <source>
        <dbReference type="Proteomes" id="UP000233551"/>
    </source>
</evidence>
<dbReference type="EMBL" id="PGOL01002454">
    <property type="protein sequence ID" value="PKI47819.1"/>
    <property type="molecule type" value="Genomic_DNA"/>
</dbReference>
<feature type="compositionally biased region" description="Basic and acidic residues" evidence="1">
    <location>
        <begin position="35"/>
        <end position="47"/>
    </location>
</feature>
<evidence type="ECO:0000256" key="1">
    <source>
        <dbReference type="SAM" id="MobiDB-lite"/>
    </source>
</evidence>
<accession>A0A2I0IV04</accession>
<sequence>MKRSPMVQGYHTDPWVPGKEDHKASPKTEAAPNSELKEKQQISTKRSKELRGLSGNIIGADTTSCNKKKVHMHDHYNSKHHRSLQDLTGPSLVQTHPGIAADHAWREYYNIRTTHMHYHGSKYRKRTNHFRQKPE</sequence>
<name>A0A2I0IV04_PUNGR</name>
<organism evidence="2 3">
    <name type="scientific">Punica granatum</name>
    <name type="common">Pomegranate</name>
    <dbReference type="NCBI Taxonomy" id="22663"/>
    <lineage>
        <taxon>Eukaryota</taxon>
        <taxon>Viridiplantae</taxon>
        <taxon>Streptophyta</taxon>
        <taxon>Embryophyta</taxon>
        <taxon>Tracheophyta</taxon>
        <taxon>Spermatophyta</taxon>
        <taxon>Magnoliopsida</taxon>
        <taxon>eudicotyledons</taxon>
        <taxon>Gunneridae</taxon>
        <taxon>Pentapetalae</taxon>
        <taxon>rosids</taxon>
        <taxon>malvids</taxon>
        <taxon>Myrtales</taxon>
        <taxon>Lythraceae</taxon>
        <taxon>Punica</taxon>
    </lineage>
</organism>
<evidence type="ECO:0000313" key="2">
    <source>
        <dbReference type="EMBL" id="PKI47819.1"/>
    </source>
</evidence>
<feature type="region of interest" description="Disordered" evidence="1">
    <location>
        <begin position="1"/>
        <end position="47"/>
    </location>
</feature>
<protein>
    <submittedName>
        <fullName evidence="2">Uncharacterized protein</fullName>
    </submittedName>
</protein>